<evidence type="ECO:0000256" key="2">
    <source>
        <dbReference type="ARBA" id="ARBA00022475"/>
    </source>
</evidence>
<feature type="compositionally biased region" description="Polar residues" evidence="7">
    <location>
        <begin position="238"/>
        <end position="255"/>
    </location>
</feature>
<evidence type="ECO:0000256" key="8">
    <source>
        <dbReference type="SAM" id="Phobius"/>
    </source>
</evidence>
<keyword evidence="2" id="KW-1003">Cell membrane</keyword>
<feature type="transmembrane region" description="Helical" evidence="8">
    <location>
        <begin position="402"/>
        <end position="423"/>
    </location>
</feature>
<dbReference type="PANTHER" id="PTHR32309">
    <property type="entry name" value="TYROSINE-PROTEIN KINASE"/>
    <property type="match status" value="1"/>
</dbReference>
<dbReference type="Pfam" id="PF02706">
    <property type="entry name" value="Wzz"/>
    <property type="match status" value="1"/>
</dbReference>
<name>A0A7W9WYA0_9BURK</name>
<dbReference type="InterPro" id="IPR050445">
    <property type="entry name" value="Bact_polysacc_biosynth/exp"/>
</dbReference>
<keyword evidence="4 8" id="KW-1133">Transmembrane helix</keyword>
<protein>
    <submittedName>
        <fullName evidence="10">Chain length determinant protein EpsF</fullName>
    </submittedName>
</protein>
<proteinExistence type="predicted"/>
<dbReference type="RefSeq" id="WP_183551951.1">
    <property type="nucleotide sequence ID" value="NZ_JACHBX010000001.1"/>
</dbReference>
<keyword evidence="6" id="KW-0175">Coiled coil</keyword>
<sequence>MNPSLLLLALRARYKIVLLALGVTVLAAVVFSMMQPKKYEATVAMVVNYKGVDPVTGLSAPAQLMPGYIATQVDIIKSKSVALKVVDDLGLANAPDAQARFQNATGGNGGTLREWLADSLRGNVDVVPARESSVLTINFRGTDPQFVSKAANAFANAYLDVSVQLKTDPVQRASTYITDQIKTLRNRYELAQSRLSKYQKDNNIYSADNRLDVETARLNELSSQLVVVQSQSMDAASRRSQAQGNSSSSPDVMNNPVVQNLQTSLSLAEAKFADISQRLASNHPQYMAAASEVAKLRSNLEQQKRNSSSSVVASADISERREGELRAAVAAQKDRVQSLNGARDEFNLLTNEAENARRAYESASQRLNTISLEGESKQADIAVLSAATPPLQPSGPRVSLNIVLAIIAGTILGLGAVLVLELLDQRIRSASHLVDAFGLPMLGVIQQPRVSSKGKKPFSKPPGAKGTGKMTLPT</sequence>
<feature type="coiled-coil region" evidence="6">
    <location>
        <begin position="339"/>
        <end position="373"/>
    </location>
</feature>
<dbReference type="PANTHER" id="PTHR32309:SF13">
    <property type="entry name" value="FERRIC ENTEROBACTIN TRANSPORT PROTEIN FEPE"/>
    <property type="match status" value="1"/>
</dbReference>
<dbReference type="InterPro" id="IPR003856">
    <property type="entry name" value="LPS_length_determ_N"/>
</dbReference>
<evidence type="ECO:0000256" key="3">
    <source>
        <dbReference type="ARBA" id="ARBA00022692"/>
    </source>
</evidence>
<evidence type="ECO:0000256" key="6">
    <source>
        <dbReference type="SAM" id="Coils"/>
    </source>
</evidence>
<evidence type="ECO:0000256" key="1">
    <source>
        <dbReference type="ARBA" id="ARBA00004651"/>
    </source>
</evidence>
<comment type="subcellular location">
    <subcellularLocation>
        <location evidence="1">Cell membrane</location>
        <topology evidence="1">Multi-pass membrane protein</topology>
    </subcellularLocation>
</comment>
<evidence type="ECO:0000259" key="9">
    <source>
        <dbReference type="Pfam" id="PF02706"/>
    </source>
</evidence>
<dbReference type="InterPro" id="IPR017468">
    <property type="entry name" value="Chain_len_reg_EpsF"/>
</dbReference>
<organism evidence="10 11">
    <name type="scientific">Massilia aurea</name>
    <dbReference type="NCBI Taxonomy" id="373040"/>
    <lineage>
        <taxon>Bacteria</taxon>
        <taxon>Pseudomonadati</taxon>
        <taxon>Pseudomonadota</taxon>
        <taxon>Betaproteobacteria</taxon>
        <taxon>Burkholderiales</taxon>
        <taxon>Oxalobacteraceae</taxon>
        <taxon>Telluria group</taxon>
        <taxon>Massilia</taxon>
    </lineage>
</organism>
<evidence type="ECO:0000256" key="5">
    <source>
        <dbReference type="ARBA" id="ARBA00023136"/>
    </source>
</evidence>
<evidence type="ECO:0000313" key="10">
    <source>
        <dbReference type="EMBL" id="MBB6132965.1"/>
    </source>
</evidence>
<feature type="region of interest" description="Disordered" evidence="7">
    <location>
        <begin position="232"/>
        <end position="255"/>
    </location>
</feature>
<dbReference type="GO" id="GO:0004713">
    <property type="term" value="F:protein tyrosine kinase activity"/>
    <property type="evidence" value="ECO:0007669"/>
    <property type="project" value="TreeGrafter"/>
</dbReference>
<reference evidence="10 11" key="1">
    <citation type="submission" date="2020-08" db="EMBL/GenBank/DDBJ databases">
        <title>The Agave Microbiome: Exploring the role of microbial communities in plant adaptations to desert environments.</title>
        <authorList>
            <person name="Partida-Martinez L.P."/>
        </authorList>
    </citation>
    <scope>NUCLEOTIDE SEQUENCE [LARGE SCALE GENOMIC DNA]</scope>
    <source>
        <strain evidence="10 11">AT3.2</strain>
    </source>
</reference>
<evidence type="ECO:0000256" key="4">
    <source>
        <dbReference type="ARBA" id="ARBA00022989"/>
    </source>
</evidence>
<dbReference type="NCBIfam" id="TIGR03017">
    <property type="entry name" value="EpsF"/>
    <property type="match status" value="1"/>
</dbReference>
<accession>A0A7W9WYA0</accession>
<gene>
    <name evidence="10" type="ORF">HD842_001076</name>
</gene>
<evidence type="ECO:0000256" key="7">
    <source>
        <dbReference type="SAM" id="MobiDB-lite"/>
    </source>
</evidence>
<dbReference type="AlphaFoldDB" id="A0A7W9WYA0"/>
<keyword evidence="11" id="KW-1185">Reference proteome</keyword>
<dbReference type="EMBL" id="JACHBX010000001">
    <property type="protein sequence ID" value="MBB6132965.1"/>
    <property type="molecule type" value="Genomic_DNA"/>
</dbReference>
<feature type="domain" description="Polysaccharide chain length determinant N-terminal" evidence="9">
    <location>
        <begin position="6"/>
        <end position="89"/>
    </location>
</feature>
<comment type="caution">
    <text evidence="10">The sequence shown here is derived from an EMBL/GenBank/DDBJ whole genome shotgun (WGS) entry which is preliminary data.</text>
</comment>
<keyword evidence="5 8" id="KW-0472">Membrane</keyword>
<keyword evidence="3 8" id="KW-0812">Transmembrane</keyword>
<feature type="region of interest" description="Disordered" evidence="7">
    <location>
        <begin position="450"/>
        <end position="474"/>
    </location>
</feature>
<dbReference type="Proteomes" id="UP000540787">
    <property type="component" value="Unassembled WGS sequence"/>
</dbReference>
<evidence type="ECO:0000313" key="11">
    <source>
        <dbReference type="Proteomes" id="UP000540787"/>
    </source>
</evidence>
<dbReference type="GO" id="GO:0005886">
    <property type="term" value="C:plasma membrane"/>
    <property type="evidence" value="ECO:0007669"/>
    <property type="project" value="UniProtKB-SubCell"/>
</dbReference>